<feature type="domain" description="STAS" evidence="3">
    <location>
        <begin position="5"/>
        <end position="114"/>
    </location>
</feature>
<dbReference type="RefSeq" id="WP_344545586.1">
    <property type="nucleotide sequence ID" value="NZ_BAAATD010000008.1"/>
</dbReference>
<proteinExistence type="inferred from homology"/>
<dbReference type="InterPro" id="IPR036513">
    <property type="entry name" value="STAS_dom_sf"/>
</dbReference>
<evidence type="ECO:0000259" key="3">
    <source>
        <dbReference type="PROSITE" id="PS50801"/>
    </source>
</evidence>
<protein>
    <recommendedName>
        <fullName evidence="2">Anti-sigma factor antagonist</fullName>
    </recommendedName>
</protein>
<dbReference type="Proteomes" id="UP001501509">
    <property type="component" value="Unassembled WGS sequence"/>
</dbReference>
<organism evidence="4 5">
    <name type="scientific">Actinomadura fulvescens</name>
    <dbReference type="NCBI Taxonomy" id="46160"/>
    <lineage>
        <taxon>Bacteria</taxon>
        <taxon>Bacillati</taxon>
        <taxon>Actinomycetota</taxon>
        <taxon>Actinomycetes</taxon>
        <taxon>Streptosporangiales</taxon>
        <taxon>Thermomonosporaceae</taxon>
        <taxon>Actinomadura</taxon>
    </lineage>
</organism>
<dbReference type="NCBIfam" id="TIGR00377">
    <property type="entry name" value="ant_ant_sig"/>
    <property type="match status" value="1"/>
</dbReference>
<evidence type="ECO:0000256" key="1">
    <source>
        <dbReference type="ARBA" id="ARBA00009013"/>
    </source>
</evidence>
<comment type="similarity">
    <text evidence="1 2">Belongs to the anti-sigma-factor antagonist family.</text>
</comment>
<evidence type="ECO:0000313" key="5">
    <source>
        <dbReference type="Proteomes" id="UP001501509"/>
    </source>
</evidence>
<sequence length="114" mass="12232">MDVALTIATHYADGTLTIAVTGGLDISTSQQLVACLDSVFEQLIRQRRGAVDRLVIDTSSVSFIDAHGLGTLVALCNRARHHRISLRLAAPSAAVQRVLAVTGMRHHFLPHPGI</sequence>
<dbReference type="InterPro" id="IPR003658">
    <property type="entry name" value="Anti-sigma_ant"/>
</dbReference>
<dbReference type="InterPro" id="IPR002645">
    <property type="entry name" value="STAS_dom"/>
</dbReference>
<dbReference type="Pfam" id="PF01740">
    <property type="entry name" value="STAS"/>
    <property type="match status" value="1"/>
</dbReference>
<evidence type="ECO:0000313" key="4">
    <source>
        <dbReference type="EMBL" id="GAA2615075.1"/>
    </source>
</evidence>
<dbReference type="PANTHER" id="PTHR33495:SF2">
    <property type="entry name" value="ANTI-SIGMA FACTOR ANTAGONIST TM_1081-RELATED"/>
    <property type="match status" value="1"/>
</dbReference>
<reference evidence="5" key="1">
    <citation type="journal article" date="2019" name="Int. J. Syst. Evol. Microbiol.">
        <title>The Global Catalogue of Microorganisms (GCM) 10K type strain sequencing project: providing services to taxonomists for standard genome sequencing and annotation.</title>
        <authorList>
            <consortium name="The Broad Institute Genomics Platform"/>
            <consortium name="The Broad Institute Genome Sequencing Center for Infectious Disease"/>
            <person name="Wu L."/>
            <person name="Ma J."/>
        </authorList>
    </citation>
    <scope>NUCLEOTIDE SEQUENCE [LARGE SCALE GENOMIC DNA]</scope>
    <source>
        <strain evidence="5">JCM 6833</strain>
    </source>
</reference>
<comment type="caution">
    <text evidence="4">The sequence shown here is derived from an EMBL/GenBank/DDBJ whole genome shotgun (WGS) entry which is preliminary data.</text>
</comment>
<name>A0ABP6CG63_9ACTN</name>
<dbReference type="PROSITE" id="PS50801">
    <property type="entry name" value="STAS"/>
    <property type="match status" value="1"/>
</dbReference>
<keyword evidence="5" id="KW-1185">Reference proteome</keyword>
<accession>A0ABP6CG63</accession>
<gene>
    <name evidence="4" type="ORF">GCM10010411_57570</name>
</gene>
<dbReference type="CDD" id="cd07043">
    <property type="entry name" value="STAS_anti-anti-sigma_factors"/>
    <property type="match status" value="1"/>
</dbReference>
<evidence type="ECO:0000256" key="2">
    <source>
        <dbReference type="RuleBase" id="RU003749"/>
    </source>
</evidence>
<dbReference type="SUPFAM" id="SSF52091">
    <property type="entry name" value="SpoIIaa-like"/>
    <property type="match status" value="1"/>
</dbReference>
<dbReference type="EMBL" id="BAAATD010000008">
    <property type="protein sequence ID" value="GAA2615075.1"/>
    <property type="molecule type" value="Genomic_DNA"/>
</dbReference>
<dbReference type="PANTHER" id="PTHR33495">
    <property type="entry name" value="ANTI-SIGMA FACTOR ANTAGONIST TM_1081-RELATED-RELATED"/>
    <property type="match status" value="1"/>
</dbReference>
<dbReference type="Gene3D" id="3.30.750.24">
    <property type="entry name" value="STAS domain"/>
    <property type="match status" value="1"/>
</dbReference>